<dbReference type="EMBL" id="VTZN01000054">
    <property type="protein sequence ID" value="KAA1250180.1"/>
    <property type="molecule type" value="Genomic_DNA"/>
</dbReference>
<dbReference type="Proteomes" id="UP000324701">
    <property type="component" value="Unassembled WGS sequence"/>
</dbReference>
<name>A0A5B1BRZ2_MYCSI</name>
<evidence type="ECO:0000313" key="1">
    <source>
        <dbReference type="EMBL" id="KAA1250180.1"/>
    </source>
</evidence>
<proteinExistence type="predicted"/>
<comment type="caution">
    <text evidence="1">The sequence shown here is derived from an EMBL/GenBank/DDBJ whole genome shotgun (WGS) entry which is preliminary data.</text>
</comment>
<keyword evidence="2" id="KW-1185">Reference proteome</keyword>
<organism evidence="1 2">
    <name type="scientific">Mycobacterium simiae</name>
    <name type="common">Mycobacterium habana</name>
    <dbReference type="NCBI Taxonomy" id="1784"/>
    <lineage>
        <taxon>Bacteria</taxon>
        <taxon>Bacillati</taxon>
        <taxon>Actinomycetota</taxon>
        <taxon>Actinomycetes</taxon>
        <taxon>Mycobacteriales</taxon>
        <taxon>Mycobacteriaceae</taxon>
        <taxon>Mycobacterium</taxon>
        <taxon>Mycobacterium simiae complex</taxon>
    </lineage>
</organism>
<evidence type="ECO:0000313" key="2">
    <source>
        <dbReference type="Proteomes" id="UP000324701"/>
    </source>
</evidence>
<sequence>MADEGSEQDVLDPAGETPGALWISYEVSSDGPLPQETLSLRLGLRNSSTGLNRGVLRREVERIGMSASTDSEQLAERLKITVKKSLITPGGGAPPVEVLELVAAIGGLGGLAGGVLSNAVWDGLKALGRKIHGRLDRADTADEWLEELEAIGCARMEILVGFGVDPDELTQLSYSFDRSSGTASVVLRADDGSTFVVTLDSTGAMRHVVRSYAEKTEGGGDDLSSA</sequence>
<reference evidence="1 2" key="1">
    <citation type="submission" date="2019-09" db="EMBL/GenBank/DDBJ databases">
        <title>Report of infection by Mycobacterium simiae a patient suffering from pulmonary tuberculosis.</title>
        <authorList>
            <person name="Mohanty P.S."/>
            <person name="Bansal A.K."/>
            <person name="Singh H."/>
            <person name="Sharma S."/>
            <person name="Patil S.A."/>
            <person name="Upadhaya P."/>
            <person name="Singh P.K."/>
            <person name="Kumar D."/>
            <person name="Kumar S."/>
            <person name="Singh R.K."/>
            <person name="Chaudhary B."/>
        </authorList>
    </citation>
    <scope>NUCLEOTIDE SEQUENCE [LARGE SCALE GENOMIC DNA]</scope>
    <source>
        <strain evidence="1 2">JAL-560-SIM</strain>
    </source>
</reference>
<protein>
    <submittedName>
        <fullName evidence="1">Uncharacterized protein</fullName>
    </submittedName>
</protein>
<dbReference type="AlphaFoldDB" id="A0A5B1BRZ2"/>
<gene>
    <name evidence="1" type="ORF">F0Q45_11105</name>
</gene>
<dbReference type="RefSeq" id="WP_149654005.1">
    <property type="nucleotide sequence ID" value="NZ_VTZN01000054.1"/>
</dbReference>
<accession>A0A5B1BRZ2</accession>